<dbReference type="InterPro" id="IPR011114">
    <property type="entry name" value="RuvA_C"/>
</dbReference>
<evidence type="ECO:0000259" key="7">
    <source>
        <dbReference type="SMART" id="SM00278"/>
    </source>
</evidence>
<keyword evidence="3 6" id="KW-0238">DNA-binding</keyword>
<dbReference type="SUPFAM" id="SSF47781">
    <property type="entry name" value="RuvA domain 2-like"/>
    <property type="match status" value="1"/>
</dbReference>
<dbReference type="InterPro" id="IPR003583">
    <property type="entry name" value="Hlx-hairpin-Hlx_DNA-bd_motif"/>
</dbReference>
<dbReference type="Pfam" id="PF01330">
    <property type="entry name" value="RuvA_N"/>
    <property type="match status" value="1"/>
</dbReference>
<protein>
    <recommendedName>
        <fullName evidence="6">Holliday junction branch migration complex subunit RuvA</fullName>
    </recommendedName>
</protein>
<comment type="similarity">
    <text evidence="6">Belongs to the RuvA family.</text>
</comment>
<evidence type="ECO:0000313" key="9">
    <source>
        <dbReference type="Proteomes" id="UP000178406"/>
    </source>
</evidence>
<reference evidence="8 9" key="1">
    <citation type="journal article" date="2016" name="Nat. Commun.">
        <title>Thousands of microbial genomes shed light on interconnected biogeochemical processes in an aquifer system.</title>
        <authorList>
            <person name="Anantharaman K."/>
            <person name="Brown C.T."/>
            <person name="Hug L.A."/>
            <person name="Sharon I."/>
            <person name="Castelle C.J."/>
            <person name="Probst A.J."/>
            <person name="Thomas B.C."/>
            <person name="Singh A."/>
            <person name="Wilkins M.J."/>
            <person name="Karaoz U."/>
            <person name="Brodie E.L."/>
            <person name="Williams K.H."/>
            <person name="Hubbard S.S."/>
            <person name="Banfield J.F."/>
        </authorList>
    </citation>
    <scope>NUCLEOTIDE SEQUENCE [LARGE SCALE GENOMIC DNA]</scope>
</reference>
<dbReference type="SMART" id="SM00278">
    <property type="entry name" value="HhH1"/>
    <property type="match status" value="2"/>
</dbReference>
<dbReference type="GO" id="GO:0048476">
    <property type="term" value="C:Holliday junction resolvase complex"/>
    <property type="evidence" value="ECO:0007669"/>
    <property type="project" value="UniProtKB-UniRule"/>
</dbReference>
<keyword evidence="1 6" id="KW-0963">Cytoplasm</keyword>
<evidence type="ECO:0000256" key="1">
    <source>
        <dbReference type="ARBA" id="ARBA00022490"/>
    </source>
</evidence>
<dbReference type="SUPFAM" id="SSF50249">
    <property type="entry name" value="Nucleic acid-binding proteins"/>
    <property type="match status" value="1"/>
</dbReference>
<comment type="caution">
    <text evidence="8">The sequence shown here is derived from an EMBL/GenBank/DDBJ whole genome shotgun (WGS) entry which is preliminary data.</text>
</comment>
<evidence type="ECO:0000256" key="2">
    <source>
        <dbReference type="ARBA" id="ARBA00022763"/>
    </source>
</evidence>
<evidence type="ECO:0000256" key="5">
    <source>
        <dbReference type="ARBA" id="ARBA00023204"/>
    </source>
</evidence>
<dbReference type="GO" id="GO:0005737">
    <property type="term" value="C:cytoplasm"/>
    <property type="evidence" value="ECO:0007669"/>
    <property type="project" value="UniProtKB-SubCell"/>
</dbReference>
<accession>A0A1F5WD75</accession>
<feature type="domain" description="Helix-hairpin-helix DNA-binding motif class 1" evidence="7">
    <location>
        <begin position="102"/>
        <end position="121"/>
    </location>
</feature>
<keyword evidence="2 6" id="KW-0227">DNA damage</keyword>
<keyword evidence="8" id="KW-0547">Nucleotide-binding</keyword>
<keyword evidence="8" id="KW-0347">Helicase</keyword>
<dbReference type="GO" id="GO:0006281">
    <property type="term" value="P:DNA repair"/>
    <property type="evidence" value="ECO:0007669"/>
    <property type="project" value="UniProtKB-UniRule"/>
</dbReference>
<dbReference type="InterPro" id="IPR013849">
    <property type="entry name" value="DNA_helicase_Holl-junc_RuvA_I"/>
</dbReference>
<comment type="subcellular location">
    <subcellularLocation>
        <location evidence="6">Cytoplasm</location>
    </subcellularLocation>
</comment>
<dbReference type="STRING" id="1798338.A3J56_00010"/>
<gene>
    <name evidence="6" type="primary">ruvA</name>
    <name evidence="8" type="ORF">A3J56_00010</name>
</gene>
<dbReference type="GO" id="GO:0005524">
    <property type="term" value="F:ATP binding"/>
    <property type="evidence" value="ECO:0007669"/>
    <property type="project" value="InterPro"/>
</dbReference>
<dbReference type="GO" id="GO:0006310">
    <property type="term" value="P:DNA recombination"/>
    <property type="evidence" value="ECO:0007669"/>
    <property type="project" value="UniProtKB-UniRule"/>
</dbReference>
<dbReference type="InterPro" id="IPR036267">
    <property type="entry name" value="RuvA_C_sf"/>
</dbReference>
<keyword evidence="8" id="KW-0378">Hydrolase</keyword>
<dbReference type="CDD" id="cd14332">
    <property type="entry name" value="UBA_RuvA_C"/>
    <property type="match status" value="1"/>
</dbReference>
<dbReference type="Proteomes" id="UP000178406">
    <property type="component" value="Unassembled WGS sequence"/>
</dbReference>
<feature type="region of interest" description="Domain III" evidence="6">
    <location>
        <begin position="179"/>
        <end position="223"/>
    </location>
</feature>
<comment type="subunit">
    <text evidence="6">Homotetramer. Forms an RuvA(8)-RuvB(12)-Holliday junction (HJ) complex. HJ DNA is sandwiched between 2 RuvA tetramers; dsDNA enters through RuvA and exits via RuvB. An RuvB hexamer assembles on each DNA strand where it exits the tetramer. Each RuvB hexamer is contacted by two RuvA subunits (via domain III) on 2 adjacent RuvB subunits; this complex drives branch migration. In the full resolvosome a probable DNA-RuvA(4)-RuvB(12)-RuvC(2) complex forms which resolves the HJ.</text>
</comment>
<dbReference type="InterPro" id="IPR010994">
    <property type="entry name" value="RuvA_2-like"/>
</dbReference>
<keyword evidence="4 6" id="KW-0233">DNA recombination</keyword>
<evidence type="ECO:0000256" key="3">
    <source>
        <dbReference type="ARBA" id="ARBA00023125"/>
    </source>
</evidence>
<evidence type="ECO:0000256" key="4">
    <source>
        <dbReference type="ARBA" id="ARBA00023172"/>
    </source>
</evidence>
<comment type="domain">
    <text evidence="6">Has three domains with a flexible linker between the domains II and III and assumes an 'L' shape. Domain III is highly mobile and contacts RuvB.</text>
</comment>
<proteinExistence type="inferred from homology"/>
<comment type="function">
    <text evidence="6">The RuvA-RuvB-RuvC complex processes Holliday junction (HJ) DNA during genetic recombination and DNA repair, while the RuvA-RuvB complex plays an important role in the rescue of blocked DNA replication forks via replication fork reversal (RFR). RuvA specifically binds to HJ cruciform DNA, conferring on it an open structure. The RuvB hexamer acts as an ATP-dependent pump, pulling dsDNA into and through the RuvAB complex. HJ branch migration allows RuvC to scan DNA until it finds its consensus sequence, where it cleaves and resolves the cruciform DNA.</text>
</comment>
<dbReference type="InterPro" id="IPR000085">
    <property type="entry name" value="RuvA"/>
</dbReference>
<name>A0A1F5WD75_9BACT</name>
<evidence type="ECO:0000313" key="8">
    <source>
        <dbReference type="EMBL" id="OGF73557.1"/>
    </source>
</evidence>
<keyword evidence="8" id="KW-0067">ATP-binding</keyword>
<feature type="domain" description="Helix-hairpin-helix DNA-binding motif class 1" evidence="7">
    <location>
        <begin position="137"/>
        <end position="156"/>
    </location>
</feature>
<dbReference type="SUPFAM" id="SSF46929">
    <property type="entry name" value="DNA helicase RuvA subunit, C-terminal domain"/>
    <property type="match status" value="1"/>
</dbReference>
<dbReference type="GO" id="GO:0009379">
    <property type="term" value="C:Holliday junction helicase complex"/>
    <property type="evidence" value="ECO:0007669"/>
    <property type="project" value="InterPro"/>
</dbReference>
<dbReference type="HAMAP" id="MF_00031">
    <property type="entry name" value="DNA_HJ_migration_RuvA"/>
    <property type="match status" value="1"/>
</dbReference>
<dbReference type="AlphaFoldDB" id="A0A1F5WD75"/>
<sequence>MENTQYPNRAIHTPARGGMCKARFEAGIVMISYLEGIIIFKGDRFTVISCGGVGYKVYMAPETIRSIAGTGEIIKVWTHLHVRETDMDLYGFLTYAEMQFFEVLIGVSGIGPKSAIGILGVAPLDILKRAIAAGETNYLTKVSGIGKRMAEKIIVELRDKLGGATMPDSMRTELAADADVLDALITMGYSQSEVRQVVSHIPTGISGTKERLGEALRMLGKRT</sequence>
<dbReference type="Pfam" id="PF14520">
    <property type="entry name" value="HHH_5"/>
    <property type="match status" value="1"/>
</dbReference>
<comment type="caution">
    <text evidence="6">Lacks conserved residue(s) required for the propagation of feature annotation.</text>
</comment>
<organism evidence="8 9">
    <name type="scientific">Candidatus Giovannonibacteria bacterium RIFCSPHIGHO2_02_FULL_46_20</name>
    <dbReference type="NCBI Taxonomy" id="1798338"/>
    <lineage>
        <taxon>Bacteria</taxon>
        <taxon>Candidatus Giovannoniibacteriota</taxon>
    </lineage>
</organism>
<feature type="region of interest" description="Domain I" evidence="6">
    <location>
        <begin position="30"/>
        <end position="93"/>
    </location>
</feature>
<evidence type="ECO:0000256" key="6">
    <source>
        <dbReference type="HAMAP-Rule" id="MF_00031"/>
    </source>
</evidence>
<dbReference type="GO" id="GO:0000400">
    <property type="term" value="F:four-way junction DNA binding"/>
    <property type="evidence" value="ECO:0007669"/>
    <property type="project" value="UniProtKB-UniRule"/>
</dbReference>
<dbReference type="Gene3D" id="2.40.50.140">
    <property type="entry name" value="Nucleic acid-binding proteins"/>
    <property type="match status" value="1"/>
</dbReference>
<dbReference type="GO" id="GO:0009378">
    <property type="term" value="F:four-way junction helicase activity"/>
    <property type="evidence" value="ECO:0007669"/>
    <property type="project" value="InterPro"/>
</dbReference>
<dbReference type="NCBIfam" id="TIGR00084">
    <property type="entry name" value="ruvA"/>
    <property type="match status" value="1"/>
</dbReference>
<dbReference type="EMBL" id="MFHQ01000041">
    <property type="protein sequence ID" value="OGF73557.1"/>
    <property type="molecule type" value="Genomic_DNA"/>
</dbReference>
<dbReference type="InterPro" id="IPR012340">
    <property type="entry name" value="NA-bd_OB-fold"/>
</dbReference>
<keyword evidence="5 6" id="KW-0234">DNA repair</keyword>
<dbReference type="Gene3D" id="1.10.150.20">
    <property type="entry name" value="5' to 3' exonuclease, C-terminal subdomain"/>
    <property type="match status" value="1"/>
</dbReference>